<dbReference type="AlphaFoldDB" id="A0A4Z1P0Q8"/>
<gene>
    <name evidence="2" type="ORF">E6O75_ATG06974</name>
</gene>
<sequence length="266" mass="29595">MATNALEVLRAVLGGILLSSAFSDLILRDKEGRVFNAHKAIVCAHSKFFEKACEPGKFKEGEESTISLTIGESTTISLLLEFLYTLDYGYHLTEGQAVTPLLLHLRLYIAADFYNVPKLKEVAATRFQHSLNGVSLTGNEISKAVEEIYTNIPSCDHVLRDMVLKVILDNISACLNTAPNNSSLTIAEIMAKLPEFGKDLTMRMSAELDRLRPIEDRWDGQGYRKVQCQAMTCLHTWADARSVIPDGTHCPKCGVPKNSWDSFRVE</sequence>
<evidence type="ECO:0000313" key="2">
    <source>
        <dbReference type="EMBL" id="TID19636.1"/>
    </source>
</evidence>
<reference evidence="2 3" key="1">
    <citation type="submission" date="2019-04" db="EMBL/GenBank/DDBJ databases">
        <title>High contiguity whole genome sequence and gene annotation resource for two Venturia nashicola isolates.</title>
        <authorList>
            <person name="Prokchorchik M."/>
            <person name="Won K."/>
            <person name="Lee Y."/>
            <person name="Choi E.D."/>
            <person name="Segonzac C."/>
            <person name="Sohn K.H."/>
        </authorList>
    </citation>
    <scope>NUCLEOTIDE SEQUENCE [LARGE SCALE GENOMIC DNA]</scope>
    <source>
        <strain evidence="2 3">PRI2</strain>
    </source>
</reference>
<dbReference type="PANTHER" id="PTHR47843">
    <property type="entry name" value="BTB DOMAIN-CONTAINING PROTEIN-RELATED"/>
    <property type="match status" value="1"/>
</dbReference>
<name>A0A4Z1P0Q8_9PEZI</name>
<dbReference type="Gene3D" id="3.30.710.10">
    <property type="entry name" value="Potassium Channel Kv1.1, Chain A"/>
    <property type="match status" value="1"/>
</dbReference>
<feature type="domain" description="BTB" evidence="1">
    <location>
        <begin position="23"/>
        <end position="85"/>
    </location>
</feature>
<dbReference type="SUPFAM" id="SSF54695">
    <property type="entry name" value="POZ domain"/>
    <property type="match status" value="1"/>
</dbReference>
<evidence type="ECO:0000313" key="3">
    <source>
        <dbReference type="Proteomes" id="UP000298493"/>
    </source>
</evidence>
<dbReference type="InterPro" id="IPR011333">
    <property type="entry name" value="SKP1/BTB/POZ_sf"/>
</dbReference>
<proteinExistence type="predicted"/>
<dbReference type="SMART" id="SM00225">
    <property type="entry name" value="BTB"/>
    <property type="match status" value="1"/>
</dbReference>
<dbReference type="InterPro" id="IPR000210">
    <property type="entry name" value="BTB/POZ_dom"/>
</dbReference>
<dbReference type="PROSITE" id="PS50097">
    <property type="entry name" value="BTB"/>
    <property type="match status" value="1"/>
</dbReference>
<dbReference type="Proteomes" id="UP000298493">
    <property type="component" value="Unassembled WGS sequence"/>
</dbReference>
<dbReference type="PANTHER" id="PTHR47843:SF5">
    <property type="entry name" value="BTB_POZ DOMAIN PROTEIN"/>
    <property type="match status" value="1"/>
</dbReference>
<keyword evidence="3" id="KW-1185">Reference proteome</keyword>
<organism evidence="2 3">
    <name type="scientific">Venturia nashicola</name>
    <dbReference type="NCBI Taxonomy" id="86259"/>
    <lineage>
        <taxon>Eukaryota</taxon>
        <taxon>Fungi</taxon>
        <taxon>Dikarya</taxon>
        <taxon>Ascomycota</taxon>
        <taxon>Pezizomycotina</taxon>
        <taxon>Dothideomycetes</taxon>
        <taxon>Pleosporomycetidae</taxon>
        <taxon>Venturiales</taxon>
        <taxon>Venturiaceae</taxon>
        <taxon>Venturia</taxon>
    </lineage>
</organism>
<dbReference type="EMBL" id="SNSC02000012">
    <property type="protein sequence ID" value="TID19636.1"/>
    <property type="molecule type" value="Genomic_DNA"/>
</dbReference>
<dbReference type="Pfam" id="PF00651">
    <property type="entry name" value="BTB"/>
    <property type="match status" value="1"/>
</dbReference>
<accession>A0A4Z1P0Q8</accession>
<dbReference type="CDD" id="cd18186">
    <property type="entry name" value="BTB_POZ_ZBTB_KLHL-like"/>
    <property type="match status" value="1"/>
</dbReference>
<dbReference type="STRING" id="86259.A0A4Z1P0Q8"/>
<evidence type="ECO:0000259" key="1">
    <source>
        <dbReference type="PROSITE" id="PS50097"/>
    </source>
</evidence>
<comment type="caution">
    <text evidence="2">The sequence shown here is derived from an EMBL/GenBank/DDBJ whole genome shotgun (WGS) entry which is preliminary data.</text>
</comment>
<protein>
    <recommendedName>
        <fullName evidence="1">BTB domain-containing protein</fullName>
    </recommendedName>
</protein>